<evidence type="ECO:0008006" key="3">
    <source>
        <dbReference type="Google" id="ProtNLM"/>
    </source>
</evidence>
<dbReference type="OrthoDB" id="10018191at2759"/>
<keyword evidence="2" id="KW-1185">Reference proteome</keyword>
<protein>
    <recommendedName>
        <fullName evidence="3">Transcription factor domain-containing protein</fullName>
    </recommendedName>
</protein>
<organism evidence="1 2">
    <name type="scientific">Neonectria ditissima</name>
    <dbReference type="NCBI Taxonomy" id="78410"/>
    <lineage>
        <taxon>Eukaryota</taxon>
        <taxon>Fungi</taxon>
        <taxon>Dikarya</taxon>
        <taxon>Ascomycota</taxon>
        <taxon>Pezizomycotina</taxon>
        <taxon>Sordariomycetes</taxon>
        <taxon>Hypocreomycetidae</taxon>
        <taxon>Hypocreales</taxon>
        <taxon>Nectriaceae</taxon>
        <taxon>Neonectria</taxon>
    </lineage>
</organism>
<gene>
    <name evidence="1" type="ORF">AK830_g7828</name>
</gene>
<dbReference type="EMBL" id="LKCW01000126">
    <property type="protein sequence ID" value="KPM38715.1"/>
    <property type="molecule type" value="Genomic_DNA"/>
</dbReference>
<evidence type="ECO:0000313" key="2">
    <source>
        <dbReference type="Proteomes" id="UP000050424"/>
    </source>
</evidence>
<accession>A0A0P7AW15</accession>
<proteinExistence type="predicted"/>
<comment type="caution">
    <text evidence="1">The sequence shown here is derived from an EMBL/GenBank/DDBJ whole genome shotgun (WGS) entry which is preliminary data.</text>
</comment>
<dbReference type="AlphaFoldDB" id="A0A0P7AW15"/>
<dbReference type="Proteomes" id="UP000050424">
    <property type="component" value="Unassembled WGS sequence"/>
</dbReference>
<dbReference type="STRING" id="78410.A0A0P7AW15"/>
<sequence>MRVLRPRLYQGGASETPPEITDVLFRHLQTHTPDDNGGRPPETASEGGMIAVAVGDALSNNQGLAASVSDAAQNLSAFEPLPPAVSSPILTDFLQLPSQLDSDTHKRMHSMESVHAAKPQPLPITPLDNQNVSPSDTFQPITSQTAIIPPPPFQHREDDQQEKAQDSVVIDMFSPELEYIPPADLQLRPDTMDWLDCMDFVNPGFPIAMPGSESDSPRSAPLLVSEDKMQRIRRLWSRQRPKLAARLISQLWEQVIHHKADNIFATSRIPSCHFTHRVSHSQQASSWSMDEECRARLEYYCKELDEFCGCQESSDEAQFTPQSHFSESPNDSDSGILSPNLTFYAQDWAIFSGPKANQSLCQTISQGTNLMPFCLGEITSQALSNCTAPDLLTTLASTLMVVYLALGFRDEIDECQAYKLCAQMLSMADKQGLFDANQGDDPALQLRQGPSDSEGHWKAWARVELIFCLVWLDMAYARLMNIAGVIEIDKVELHLPCADALFDGSTSASFSHAIQRGAKLTMPRMNIRHFHETPAPLLNDTSAQTLLRALYLRVIAARARGSDENNQFLGSHPVHVSLAVESSAKHAIANVLLMPTIQESVLKSRNKMNALGWNYICITLTADINLLEIASGRDGLEAASTALMQVAEWSRSAGARRAVLHAGQVFDILDSSRIRESHLTRPDLVLFVSALVISQYVSTPGHSEDCIDASLFPLELLQNIDWAAVGSEGLVATMGASSSSASKGASDEVRNFIQHGGPVAFAGEVQNCGSLSARKIVRKFAHLSDDFGTWDGSGYSQLLKMMCDSSVDTEYGDN</sequence>
<reference evidence="1 2" key="1">
    <citation type="submission" date="2015-09" db="EMBL/GenBank/DDBJ databases">
        <title>Draft genome of a European isolate of the apple canker pathogen Neonectria ditissima.</title>
        <authorList>
            <person name="Gomez-Cortecero A."/>
            <person name="Harrison R.J."/>
            <person name="Armitage A.D."/>
        </authorList>
    </citation>
    <scope>NUCLEOTIDE SEQUENCE [LARGE SCALE GENOMIC DNA]</scope>
    <source>
        <strain evidence="1 2">R09/05</strain>
    </source>
</reference>
<evidence type="ECO:0000313" key="1">
    <source>
        <dbReference type="EMBL" id="KPM38715.1"/>
    </source>
</evidence>
<name>A0A0P7AW15_9HYPO</name>